<evidence type="ECO:0000313" key="1">
    <source>
        <dbReference type="EMBL" id="KAK3757566.1"/>
    </source>
</evidence>
<evidence type="ECO:0000313" key="2">
    <source>
        <dbReference type="Proteomes" id="UP001283361"/>
    </source>
</evidence>
<comment type="caution">
    <text evidence="1">The sequence shown here is derived from an EMBL/GenBank/DDBJ whole genome shotgun (WGS) entry which is preliminary data.</text>
</comment>
<protein>
    <submittedName>
        <fullName evidence="1">Uncharacterized protein</fullName>
    </submittedName>
</protein>
<dbReference type="AlphaFoldDB" id="A0AAE0YVT9"/>
<proteinExistence type="predicted"/>
<name>A0AAE0YVT9_9GAST</name>
<sequence length="174" mass="20023">MTTLWRTRHTLGETSLGYLDYIAVFCHDGSSMSLYYSMSPKPMAGFYRYRGSESFSNLLQNGSAAQGNRPEPGSETDRFRPIDGHLAVICGQPVYTKICLLKLVLYRKAKRYIKHRWDVNRSQDILFVTKKIEQVDTIDQSVCLQQERTLNLRGYQKLSSPAQSGTTQRRFCYC</sequence>
<dbReference type="Proteomes" id="UP001283361">
    <property type="component" value="Unassembled WGS sequence"/>
</dbReference>
<accession>A0AAE0YVT9</accession>
<dbReference type="EMBL" id="JAWDGP010005359">
    <property type="protein sequence ID" value="KAK3757566.1"/>
    <property type="molecule type" value="Genomic_DNA"/>
</dbReference>
<organism evidence="1 2">
    <name type="scientific">Elysia crispata</name>
    <name type="common">lettuce slug</name>
    <dbReference type="NCBI Taxonomy" id="231223"/>
    <lineage>
        <taxon>Eukaryota</taxon>
        <taxon>Metazoa</taxon>
        <taxon>Spiralia</taxon>
        <taxon>Lophotrochozoa</taxon>
        <taxon>Mollusca</taxon>
        <taxon>Gastropoda</taxon>
        <taxon>Heterobranchia</taxon>
        <taxon>Euthyneura</taxon>
        <taxon>Panpulmonata</taxon>
        <taxon>Sacoglossa</taxon>
        <taxon>Placobranchoidea</taxon>
        <taxon>Plakobranchidae</taxon>
        <taxon>Elysia</taxon>
    </lineage>
</organism>
<keyword evidence="2" id="KW-1185">Reference proteome</keyword>
<gene>
    <name evidence="1" type="ORF">RRG08_032731</name>
</gene>
<reference evidence="1" key="1">
    <citation type="journal article" date="2023" name="G3 (Bethesda)">
        <title>A reference genome for the long-term kleptoplast-retaining sea slug Elysia crispata morphotype clarki.</title>
        <authorList>
            <person name="Eastman K.E."/>
            <person name="Pendleton A.L."/>
            <person name="Shaikh M.A."/>
            <person name="Suttiyut T."/>
            <person name="Ogas R."/>
            <person name="Tomko P."/>
            <person name="Gavelis G."/>
            <person name="Widhalm J.R."/>
            <person name="Wisecaver J.H."/>
        </authorList>
    </citation>
    <scope>NUCLEOTIDE SEQUENCE</scope>
    <source>
        <strain evidence="1">ECLA1</strain>
    </source>
</reference>